<dbReference type="Proteomes" id="UP000277582">
    <property type="component" value="Unassembled WGS sequence"/>
</dbReference>
<comment type="caution">
    <text evidence="1">The sequence shown here is derived from an EMBL/GenBank/DDBJ whole genome shotgun (WGS) entry which is preliminary data.</text>
</comment>
<accession>A0A3R9RUE0</accession>
<keyword evidence="2" id="KW-1185">Reference proteome</keyword>
<dbReference type="AlphaFoldDB" id="A0A3R9RUE0"/>
<evidence type="ECO:0000313" key="2">
    <source>
        <dbReference type="Proteomes" id="UP000277582"/>
    </source>
</evidence>
<reference evidence="1 2" key="1">
    <citation type="submission" date="2018-10" db="EMBL/GenBank/DDBJ databases">
        <title>Co-occurring genomic capacity for anaerobic methane metabolism and dissimilatory sulfite reduction discovered in the Korarchaeota.</title>
        <authorList>
            <person name="Mckay L.J."/>
            <person name="Dlakic M."/>
            <person name="Fields M.W."/>
            <person name="Delmont T.O."/>
            <person name="Eren A.M."/>
            <person name="Jay Z.J."/>
            <person name="Klingelsmith K.B."/>
            <person name="Rusch D.B."/>
            <person name="Inskeep W.P."/>
        </authorList>
    </citation>
    <scope>NUCLEOTIDE SEQUENCE [LARGE SCALE GENOMIC DNA]</scope>
    <source>
        <strain evidence="1 2">MDKW</strain>
    </source>
</reference>
<protein>
    <submittedName>
        <fullName evidence="1">Uncharacterized protein</fullName>
    </submittedName>
</protein>
<evidence type="ECO:0000313" key="1">
    <source>
        <dbReference type="EMBL" id="RSN79024.1"/>
    </source>
</evidence>
<dbReference type="RefSeq" id="WP_125670052.1">
    <property type="nucleotide sequence ID" value="NZ_RCOS01000007.1"/>
</dbReference>
<organism evidence="1 2">
    <name type="scientific">Candidatus Methanodesulfokora washburnensis</name>
    <dbReference type="NCBI Taxonomy" id="2478471"/>
    <lineage>
        <taxon>Archaea</taxon>
        <taxon>Thermoproteota</taxon>
        <taxon>Candidatus Korarchaeia</taxon>
        <taxon>Candidatus Korarchaeia incertae sedis</taxon>
        <taxon>Candidatus Methanodesulfokora</taxon>
    </lineage>
</organism>
<name>A0A3R9RUE0_9CREN</name>
<proteinExistence type="predicted"/>
<dbReference type="EMBL" id="RCOS01000007">
    <property type="protein sequence ID" value="RSN79024.1"/>
    <property type="molecule type" value="Genomic_DNA"/>
</dbReference>
<gene>
    <name evidence="1" type="ORF">D6D85_00375</name>
</gene>
<sequence length="200" mass="23359">MRVLFASRHPPLKAEIDALEKIFREPVSFEVYRGSLSKAEHLIEYAEKEKIQYILAVLPLWFIYHLYTLGKQKNITVLYSVMKPVKETKSLTEAELLVSQDPDRRTYVDYGKIYKVFEFVEIRRIAGISIRLLPLKDPKDEAEERKIAEEMMSTGEGRDPRAVPYILEELGNLIDLLFAQMSPRILNKAEMLIKMLKEIR</sequence>